<feature type="region of interest" description="Disordered" evidence="1">
    <location>
        <begin position="127"/>
        <end position="157"/>
    </location>
</feature>
<dbReference type="Proteomes" id="UP001158576">
    <property type="component" value="Chromosome PAR"/>
</dbReference>
<reference evidence="3 4" key="1">
    <citation type="submission" date="2021-04" db="EMBL/GenBank/DDBJ databases">
        <authorList>
            <person name="Bliznina A."/>
        </authorList>
    </citation>
    <scope>NUCLEOTIDE SEQUENCE [LARGE SCALE GENOMIC DNA]</scope>
</reference>
<keyword evidence="2" id="KW-1133">Transmembrane helix</keyword>
<proteinExistence type="predicted"/>
<gene>
    <name evidence="3" type="ORF">OKIOD_LOCUS308</name>
</gene>
<keyword evidence="2" id="KW-0812">Transmembrane</keyword>
<evidence type="ECO:0000313" key="3">
    <source>
        <dbReference type="EMBL" id="CAG5077546.1"/>
    </source>
</evidence>
<dbReference type="EMBL" id="OU015568">
    <property type="protein sequence ID" value="CAG5077546.1"/>
    <property type="molecule type" value="Genomic_DNA"/>
</dbReference>
<sequence length="157" mass="17758">MKTPKTAILLQVILQLALLAHFHGRMTQIINKVDKSSKEIVAGDGISWAVWTIFILYSLFNVFGVPVILSYIDRRERQEMMLGPKTESEMEFESTLDRLGMRNRSFRIEDDPMGDNFRQQLAEIQGGVRDTTPRTPTLSRVTSLADDSSTHGGDIET</sequence>
<keyword evidence="2" id="KW-0472">Membrane</keyword>
<evidence type="ECO:0000256" key="2">
    <source>
        <dbReference type="SAM" id="Phobius"/>
    </source>
</evidence>
<accession>A0ABN7RLN0</accession>
<keyword evidence="4" id="KW-1185">Reference proteome</keyword>
<name>A0ABN7RLN0_OIKDI</name>
<feature type="compositionally biased region" description="Polar residues" evidence="1">
    <location>
        <begin position="133"/>
        <end position="151"/>
    </location>
</feature>
<organism evidence="3 4">
    <name type="scientific">Oikopleura dioica</name>
    <name type="common">Tunicate</name>
    <dbReference type="NCBI Taxonomy" id="34765"/>
    <lineage>
        <taxon>Eukaryota</taxon>
        <taxon>Metazoa</taxon>
        <taxon>Chordata</taxon>
        <taxon>Tunicata</taxon>
        <taxon>Appendicularia</taxon>
        <taxon>Copelata</taxon>
        <taxon>Oikopleuridae</taxon>
        <taxon>Oikopleura</taxon>
    </lineage>
</organism>
<feature type="transmembrane region" description="Helical" evidence="2">
    <location>
        <begin position="48"/>
        <end position="72"/>
    </location>
</feature>
<evidence type="ECO:0000256" key="1">
    <source>
        <dbReference type="SAM" id="MobiDB-lite"/>
    </source>
</evidence>
<evidence type="ECO:0000313" key="4">
    <source>
        <dbReference type="Proteomes" id="UP001158576"/>
    </source>
</evidence>
<protein>
    <submittedName>
        <fullName evidence="3">Oidioi.mRNA.OKI2018_I69.PAR.g8750.t1.cds</fullName>
    </submittedName>
</protein>